<sequence length="73" mass="7447">MEMNAACHSAAGHSAACHSAAGHVDEALRKLAATVEPLDVIGVLTSTVTDSAAPSTVDRLCTAAGCNRRETVR</sequence>
<organism evidence="1">
    <name type="scientific">Gordonia rubripertincta</name>
    <name type="common">Rhodococcus corallinus</name>
    <dbReference type="NCBI Taxonomy" id="36822"/>
    <lineage>
        <taxon>Bacteria</taxon>
        <taxon>Bacillati</taxon>
        <taxon>Actinomycetota</taxon>
        <taxon>Actinomycetes</taxon>
        <taxon>Mycobacteriales</taxon>
        <taxon>Gordoniaceae</taxon>
        <taxon>Gordonia</taxon>
    </lineage>
</organism>
<dbReference type="EMBL" id="JARUXG010000001">
    <property type="protein sequence ID" value="MDG6779552.1"/>
    <property type="molecule type" value="Genomic_DNA"/>
</dbReference>
<protein>
    <submittedName>
        <fullName evidence="1">Uncharacterized protein</fullName>
    </submittedName>
</protein>
<comment type="caution">
    <text evidence="1">The sequence shown here is derived from an EMBL/GenBank/DDBJ whole genome shotgun (WGS) entry which is preliminary data.</text>
</comment>
<dbReference type="AlphaFoldDB" id="A0AAW6R4J8"/>
<proteinExistence type="predicted"/>
<gene>
    <name evidence="1" type="ORF">QBL07_01760</name>
</gene>
<evidence type="ECO:0000313" key="1">
    <source>
        <dbReference type="EMBL" id="MDG6779552.1"/>
    </source>
</evidence>
<name>A0AAW6R4J8_GORRU</name>
<accession>A0AAW6R4J8</accession>
<reference evidence="1" key="1">
    <citation type="submission" date="2023-04" db="EMBL/GenBank/DDBJ databases">
        <title>Characterization and analysis of the complete genome of Gordonia rubripertincta 112, the degrader of aromatic and aliphatic compounds.</title>
        <authorList>
            <person name="Frantsuzova E."/>
            <person name="Bogun A."/>
            <person name="Delegan Y."/>
        </authorList>
    </citation>
    <scope>NUCLEOTIDE SEQUENCE</scope>
    <source>
        <strain evidence="1">112</strain>
    </source>
</reference>
<dbReference type="RefSeq" id="WP_039881000.1">
    <property type="nucleotide sequence ID" value="NZ_CP178556.1"/>
</dbReference>